<feature type="region of interest" description="Disordered" evidence="1">
    <location>
        <begin position="177"/>
        <end position="197"/>
    </location>
</feature>
<feature type="signal peptide" evidence="2">
    <location>
        <begin position="1"/>
        <end position="20"/>
    </location>
</feature>
<dbReference type="Proteomes" id="UP001374893">
    <property type="component" value="Chromosome"/>
</dbReference>
<evidence type="ECO:0000256" key="1">
    <source>
        <dbReference type="SAM" id="MobiDB-lite"/>
    </source>
</evidence>
<accession>A0ABN6H7G8</accession>
<proteinExistence type="predicted"/>
<name>A0ABN6H7G8_9BACT</name>
<protein>
    <submittedName>
        <fullName evidence="3">Uncharacterized protein</fullName>
    </submittedName>
</protein>
<evidence type="ECO:0000313" key="4">
    <source>
        <dbReference type="Proteomes" id="UP001374893"/>
    </source>
</evidence>
<dbReference type="RefSeq" id="WP_338686038.1">
    <property type="nucleotide sequence ID" value="NZ_AP024702.1"/>
</dbReference>
<dbReference type="EMBL" id="AP024702">
    <property type="protein sequence ID" value="BCX49443.1"/>
    <property type="molecule type" value="Genomic_DNA"/>
</dbReference>
<gene>
    <name evidence="3" type="ORF">HAHE_33510</name>
</gene>
<keyword evidence="2" id="KW-0732">Signal</keyword>
<evidence type="ECO:0000256" key="2">
    <source>
        <dbReference type="SAM" id="SignalP"/>
    </source>
</evidence>
<reference evidence="3 4" key="1">
    <citation type="submission" date="2021-06" db="EMBL/GenBank/DDBJ databases">
        <title>Complete genome of Haloferula helveola possessing various polysaccharide degrading enzymes.</title>
        <authorList>
            <person name="Takami H."/>
            <person name="Huang C."/>
            <person name="Hamasaki K."/>
        </authorList>
    </citation>
    <scope>NUCLEOTIDE SEQUENCE [LARGE SCALE GENOMIC DNA]</scope>
    <source>
        <strain evidence="3 4">CN-1</strain>
    </source>
</reference>
<organism evidence="3 4">
    <name type="scientific">Haloferula helveola</name>
    <dbReference type="NCBI Taxonomy" id="490095"/>
    <lineage>
        <taxon>Bacteria</taxon>
        <taxon>Pseudomonadati</taxon>
        <taxon>Verrucomicrobiota</taxon>
        <taxon>Verrucomicrobiia</taxon>
        <taxon>Verrucomicrobiales</taxon>
        <taxon>Verrucomicrobiaceae</taxon>
        <taxon>Haloferula</taxon>
    </lineage>
</organism>
<evidence type="ECO:0000313" key="3">
    <source>
        <dbReference type="EMBL" id="BCX49443.1"/>
    </source>
</evidence>
<sequence>MIRFGQVVILSLAISLPALRADEKPAFQWQPPKVGAGLFTDELGMLDREREEYATNLATYAINRVADAKASVASLAEARRLLAVSLHLSPRNKKALVANYQLSRGMVPEKVESDYSAEVLARLLYTRAQMLRQQGGADDQLLARMFVELAAEFDPRNEDVVYASEIQRLDHGRIDWNDVTDVKPAPEPVETPDPELP</sequence>
<feature type="chain" id="PRO_5047125793" evidence="2">
    <location>
        <begin position="21"/>
        <end position="197"/>
    </location>
</feature>
<keyword evidence="4" id="KW-1185">Reference proteome</keyword>